<dbReference type="OrthoDB" id="1442049at2"/>
<organism evidence="1 2">
    <name type="scientific">Cochleicola gelatinilyticus</name>
    <dbReference type="NCBI Taxonomy" id="1763537"/>
    <lineage>
        <taxon>Bacteria</taxon>
        <taxon>Pseudomonadati</taxon>
        <taxon>Bacteroidota</taxon>
        <taxon>Flavobacteriia</taxon>
        <taxon>Flavobacteriales</taxon>
        <taxon>Flavobacteriaceae</taxon>
        <taxon>Cochleicola</taxon>
    </lineage>
</organism>
<evidence type="ECO:0000313" key="2">
    <source>
        <dbReference type="Proteomes" id="UP000077013"/>
    </source>
</evidence>
<evidence type="ECO:0000313" key="1">
    <source>
        <dbReference type="EMBL" id="OAB78921.1"/>
    </source>
</evidence>
<comment type="caution">
    <text evidence="1">The sequence shown here is derived from an EMBL/GenBank/DDBJ whole genome shotgun (WGS) entry which is preliminary data.</text>
</comment>
<dbReference type="AlphaFoldDB" id="A0A167HSM3"/>
<dbReference type="STRING" id="1763537.ULVI_10110"/>
<protein>
    <submittedName>
        <fullName evidence="1">Uncharacterized protein</fullName>
    </submittedName>
</protein>
<sequence length="202" mass="23945">MLYINFEIGDTAKYKDFEKLYAYMVEIRQPDFKFDDTGPEFDWDTIPEDEVENALEELNTYLDQQVEPEVYRCKEKLPEYVREFLKHYLQHTSESPEYISDRDVVSIFNYLEFDFEVAMENLLTTDEYSGVVQFSTGNYPFGGLERFIATMAAYQIKSISCFDGFNHCELHWTSAYDFEFIPKSKNTKRTSKVAKIIKKLFK</sequence>
<keyword evidence="2" id="KW-1185">Reference proteome</keyword>
<dbReference type="Proteomes" id="UP000077013">
    <property type="component" value="Unassembled WGS sequence"/>
</dbReference>
<gene>
    <name evidence="1" type="ORF">ULVI_10110</name>
</gene>
<proteinExistence type="predicted"/>
<name>A0A167HSM3_9FLAO</name>
<dbReference type="EMBL" id="LRXL01000037">
    <property type="protein sequence ID" value="OAB78921.1"/>
    <property type="molecule type" value="Genomic_DNA"/>
</dbReference>
<accession>A0A167HSM3</accession>
<reference evidence="1 2" key="1">
    <citation type="submission" date="2016-02" db="EMBL/GenBank/DDBJ databases">
        <title>Ulvibacter sp. LPB0005, isolated from Thais luteostoma.</title>
        <authorList>
            <person name="Shin S.-K."/>
            <person name="Yi H."/>
        </authorList>
    </citation>
    <scope>NUCLEOTIDE SEQUENCE [LARGE SCALE GENOMIC DNA]</scope>
    <source>
        <strain evidence="1 2">LPB0005</strain>
    </source>
</reference>
<dbReference type="RefSeq" id="WP_068592379.1">
    <property type="nucleotide sequence ID" value="NZ_LRXL01000037.1"/>
</dbReference>